<evidence type="ECO:0000259" key="6">
    <source>
        <dbReference type="PROSITE" id="PS50923"/>
    </source>
</evidence>
<dbReference type="PANTHER" id="PTHR19325">
    <property type="entry name" value="COMPLEMENT COMPONENT-RELATED SUSHI DOMAIN-CONTAINING"/>
    <property type="match status" value="1"/>
</dbReference>
<feature type="domain" description="Apple" evidence="7">
    <location>
        <begin position="1700"/>
        <end position="1776"/>
    </location>
</feature>
<dbReference type="Pfam" id="PF00084">
    <property type="entry name" value="Sushi"/>
    <property type="match status" value="1"/>
</dbReference>
<feature type="domain" description="Apple" evidence="7">
    <location>
        <begin position="1307"/>
        <end position="1386"/>
    </location>
</feature>
<keyword evidence="3" id="KW-1015">Disulfide bond</keyword>
<name>A0AA36B7H4_OCTVU</name>
<dbReference type="SMART" id="SM00032">
    <property type="entry name" value="CCP"/>
    <property type="match status" value="17"/>
</dbReference>
<feature type="domain" description="Sushi" evidence="6">
    <location>
        <begin position="369"/>
        <end position="422"/>
    </location>
</feature>
<feature type="domain" description="Sushi" evidence="6">
    <location>
        <begin position="1199"/>
        <end position="1252"/>
    </location>
</feature>
<dbReference type="InterPro" id="IPR035976">
    <property type="entry name" value="Sushi/SCR/CCP_sf"/>
</dbReference>
<dbReference type="SUPFAM" id="SSF57535">
    <property type="entry name" value="Complement control module/SCR domain"/>
    <property type="match status" value="16"/>
</dbReference>
<feature type="domain" description="Sushi" evidence="6">
    <location>
        <begin position="1916"/>
        <end position="1969"/>
    </location>
</feature>
<feature type="domain" description="Apple" evidence="7">
    <location>
        <begin position="881"/>
        <end position="962"/>
    </location>
</feature>
<dbReference type="PROSITE" id="PS50948">
    <property type="entry name" value="PAN"/>
    <property type="match status" value="13"/>
</dbReference>
<gene>
    <name evidence="8" type="ORF">OCTVUL_1B010305</name>
</gene>
<sequence>MARRQDILSRSTEMQLNFDYFMAMRNRSIFRYQVCPEYCFAQSAYDDIYVFKGASIAYQNNLKHAKPVTLTKCIELCHQDKRCTSFEYSKKVQSCDMSNVTHLTHELSLDNGDWNIYILNPAYKNIDCGSPKKTDGTSLSYSITNYRSKVTYTCNDGRRSFKSVCGKYNKWLPAFTSCKDIHNYFVKVQNAILFEPGKKMWVNKAVTEEACAKKCLSDVKCLSFEMTKKAYLHIHCGSPKYVEGALKSYTTTNYKSVVEYSCPGGEKFKARCEQGGKWTPVIATCKAYGEVFVFKRVHIPGQDNFEQFKNVDLKKCHEECLKRPQCFSYEYHERTKACDLSNANHLSHDLKPNEKGWDIYILNPGYALIDCGHPKEVFGAEMFYKSASYKSEVTYTCPEGETIKAVCGKDNKWTRVPPVCKAYEKVNCGPPMYVVGALQSSKTSTYKSKVYYTCLNEDKLISVCEKDSKWVPVAGCKADANMIALKAVGIPGQDNIGRHDSVDVKACNKACLEYTGCTSYEYNDKSQYCDLSNVTHATHELKPNTAGWDIYILNPAYVQVKCGPPKDVALGKKAYTTTRYKSEVTYTCDDGNQYKLTCEKDNKWSPITFSCKGKVDCKTPKDVAGAKKTYTTTTLKSEVIYTCPKGTKLKSICGEDNKWSSLAFSCKDIQLSFVKVKNASLDVLKKTLIDSKTLTGEACAAKCMTLKSCLSFEISKSGKCYKLEDTAAFSNHIKITPNRDYYQRVKPDDDDVNRFKATSVPKQSTIGRLKGVKLKECLHACQLYPGCLSFAYNEDFTLCNLNNASSGTQELKPNDKTWDTYFINPNFKPVKCGPPKDITGASKLFMSTTYKSVVTYTCSNGEKFKAQCEKDSKWSLVQLSCKDVRSHFIKIKEAILDVPEKTLWTKKKVAVDACAKQCWSDKNCLSFEIIKKSGYCYLSKKSAATVTKIKSDKSRDYYQRVKPTDEFITVKSVGAPKKDHFGWLRNVKSKECNEACYQHPLCNSYQYNEKLKHCGLSNGTQFTHVLKPSNEGWDTYIVNPVFELIDCGSPKDVFGASKSYKFTTYKSEVTYTCTSGEKLKSVCEKDNKWSWVEPICKGCNSYEYNEKTKFCDLSNATHMTHELETSFEHWDLYIINPVYGRINCKSPKDVVGASKSYDVTTYKSEVIYTCPNGKKFKSVCEKDSKWSSVASVCKDYENIDCRTPREIINASKSYRTTTYKSEVTYICPKGEKLKLICEKDSKWTPAAASCKVFSRVDCGSPKDVVNAKKSYTTTTYKSEVTYTCSGGQKLMSVCKEDNKWTPVASGCKAEGVLIFKKASIPGYDTFGQLKNVSLKECEHTCYQTPGCNSYEYQESSKICDLSNVTHLIRNLEPNAEDWDTYVINPVYGIVNCGSPKEIFGASKIYKSTTYKSEVTYVCPTGSELKSVCEKDSKWTPEVSSCIASDEQVIFKNAKLPEKAVFEKLQDKTLKRCLEACHQYPKCNSYEYNEKAKICELSNVTDMAEELKPIYGNWHVYIINPVYSKIDCGPPKDVAGAFMSYKTTTYKSKVSYTCPKEEKLKSVCEKDSKWAQVAPVCKGYASVNCGTPKEVANASMSYKTTIYKSEVIYACPNGEKLKSVFIEVHFVKVKESVLDVQKKTLLGKKGITADACAEKCLSDKSCLSFEITKERKCYLTKESAAIANKLKTDKSRDYYQKVKPTKKPLILKNVGIAKEDNIEQLKSVKLKECDQACRKTLTCTAYGYNEKNKLCDLSNVTQVSNELKPNDKGWDVYIIQPVYTKVDCGEPKNIVGASKSYKTSTYKSEVIYTCPGGKKFKSICKEDNKWSPVVSTCKAKDEFLTFKRTGIPGYDTFGRLKNVSLKECDHACHQIPGCNSYEYNEREMSCDPSNVTHLTHNLQPSKWGWDIYITNPVTLTIDCGPPKDVAGASKFYKNTAYKSEVTYSCRDGPSKKSVCGKNSKWTPVALICNGTMTIDCGPPKDVAGASKVYNTTAYKSEVTYSCPSGVNQKSVCGKNNKWTPVVPICKANEHPITFKRVTIPNRDNIGRLKNMNLAICKEACRAYPDCRVYEYNEKYKFCDLSNVTHLTEDLKPYDGNWDAYLINTVFTEINCGAPRDIAGASKFYNNTIYKSEVIYTCPGGEKQKSICEKNNLWTRVELICEVPEIKNEFVKITAAVLDVLGKTLFRKKNVTADACAEQCLSDENCLSFEITKEGGKCYLSKKSAAASKKIKSDKSRDYYQRVKRDYLL</sequence>
<evidence type="ECO:0000256" key="4">
    <source>
        <dbReference type="ARBA" id="ARBA00023180"/>
    </source>
</evidence>
<feature type="domain" description="Sushi" evidence="6">
    <location>
        <begin position="1525"/>
        <end position="1578"/>
    </location>
</feature>
<proteinExistence type="predicted"/>
<dbReference type="EMBL" id="OX597823">
    <property type="protein sequence ID" value="CAI9728789.1"/>
    <property type="molecule type" value="Genomic_DNA"/>
</dbReference>
<feature type="domain" description="Sushi" evidence="6">
    <location>
        <begin position="1781"/>
        <end position="1834"/>
    </location>
</feature>
<feature type="domain" description="Apple" evidence="7">
    <location>
        <begin position="2159"/>
        <end position="2242"/>
    </location>
</feature>
<feature type="domain" description="Apple" evidence="7">
    <location>
        <begin position="285"/>
        <end position="364"/>
    </location>
</feature>
<feature type="domain" description="Apple" evidence="7">
    <location>
        <begin position="2024"/>
        <end position="2103"/>
    </location>
</feature>
<evidence type="ECO:0000256" key="5">
    <source>
        <dbReference type="PROSITE-ProRule" id="PRU00302"/>
    </source>
</evidence>
<feature type="domain" description="Apple" evidence="7">
    <location>
        <begin position="666"/>
        <end position="746"/>
    </location>
</feature>
<accession>A0AA36B7H4</accession>
<feature type="domain" description="Apple" evidence="7">
    <location>
        <begin position="39"/>
        <end position="122"/>
    </location>
</feature>
<keyword evidence="4" id="KW-0325">Glycoprotein</keyword>
<feature type="domain" description="Sushi" evidence="6">
    <location>
        <begin position="1142"/>
        <end position="1195"/>
    </location>
</feature>
<dbReference type="PROSITE" id="PS50923">
    <property type="entry name" value="SUSHI"/>
    <property type="match status" value="15"/>
</dbReference>
<feature type="domain" description="Sushi" evidence="6">
    <location>
        <begin position="234"/>
        <end position="287"/>
    </location>
</feature>
<feature type="domain" description="Apple" evidence="7">
    <location>
        <begin position="1441"/>
        <end position="1521"/>
    </location>
</feature>
<feature type="domain" description="Apple" evidence="7">
    <location>
        <begin position="1610"/>
        <end position="1698"/>
    </location>
</feature>
<feature type="domain" description="Sushi" evidence="6">
    <location>
        <begin position="1390"/>
        <end position="1443"/>
    </location>
</feature>
<feature type="domain" description="Sushi" evidence="6">
    <location>
        <begin position="560"/>
        <end position="613"/>
    </location>
</feature>
<evidence type="ECO:0000313" key="9">
    <source>
        <dbReference type="Proteomes" id="UP001162480"/>
    </source>
</evidence>
<feature type="domain" description="Sushi" evidence="6">
    <location>
        <begin position="615"/>
        <end position="668"/>
    </location>
</feature>
<feature type="domain" description="Apple" evidence="7">
    <location>
        <begin position="178"/>
        <end position="262"/>
    </location>
</feature>
<dbReference type="SUPFAM" id="SSF57414">
    <property type="entry name" value="Hairpin loop containing domain-like"/>
    <property type="match status" value="6"/>
</dbReference>
<dbReference type="Gene3D" id="2.10.70.10">
    <property type="entry name" value="Complement Module, domain 1"/>
    <property type="match status" value="6"/>
</dbReference>
<protein>
    <submittedName>
        <fullName evidence="8">von Willebrand factor type A, EGF and pentraxin domain-containing 1-like</fullName>
    </submittedName>
</protein>
<organism evidence="8 9">
    <name type="scientific">Octopus vulgaris</name>
    <name type="common">Common octopus</name>
    <dbReference type="NCBI Taxonomy" id="6645"/>
    <lineage>
        <taxon>Eukaryota</taxon>
        <taxon>Metazoa</taxon>
        <taxon>Spiralia</taxon>
        <taxon>Lophotrochozoa</taxon>
        <taxon>Mollusca</taxon>
        <taxon>Cephalopoda</taxon>
        <taxon>Coleoidea</taxon>
        <taxon>Octopodiformes</taxon>
        <taxon>Octopoda</taxon>
        <taxon>Incirrata</taxon>
        <taxon>Octopodidae</taxon>
        <taxon>Octopus</taxon>
    </lineage>
</organism>
<dbReference type="Pfam" id="PF00024">
    <property type="entry name" value="PAN_1"/>
    <property type="match status" value="12"/>
</dbReference>
<evidence type="ECO:0000256" key="2">
    <source>
        <dbReference type="ARBA" id="ARBA00022737"/>
    </source>
</evidence>
<dbReference type="PANTHER" id="PTHR19325:SF575">
    <property type="entry name" value="LOCOMOTION-RELATED PROTEIN HIKARU GENKI"/>
    <property type="match status" value="1"/>
</dbReference>
<feature type="domain" description="Sushi" evidence="6">
    <location>
        <begin position="126"/>
        <end position="180"/>
    </location>
</feature>
<feature type="domain" description="Sushi" evidence="6">
    <location>
        <begin position="1256"/>
        <end position="1309"/>
    </location>
</feature>
<keyword evidence="2" id="KW-0677">Repeat</keyword>
<dbReference type="Gene3D" id="3.50.4.10">
    <property type="entry name" value="Hepatocyte Growth Factor"/>
    <property type="match status" value="5"/>
</dbReference>
<dbReference type="InterPro" id="IPR050350">
    <property type="entry name" value="Compl-Cell_Adhes-Reg"/>
</dbReference>
<keyword evidence="1 5" id="KW-0768">Sushi</keyword>
<feature type="domain" description="Sushi" evidence="6">
    <location>
        <begin position="830"/>
        <end position="883"/>
    </location>
</feature>
<comment type="caution">
    <text evidence="5">Lacks conserved residue(s) required for the propagation of feature annotation.</text>
</comment>
<keyword evidence="9" id="KW-1185">Reference proteome</keyword>
<dbReference type="Proteomes" id="UP001162480">
    <property type="component" value="Chromosome 10"/>
</dbReference>
<dbReference type="CDD" id="cd00033">
    <property type="entry name" value="CCP"/>
    <property type="match status" value="10"/>
</dbReference>
<feature type="domain" description="Sushi" evidence="6">
    <location>
        <begin position="1045"/>
        <end position="1098"/>
    </location>
</feature>
<feature type="domain" description="Sushi" evidence="6">
    <location>
        <begin position="1973"/>
        <end position="2026"/>
    </location>
</feature>
<feature type="domain" description="Apple" evidence="7">
    <location>
        <begin position="476"/>
        <end position="555"/>
    </location>
</feature>
<dbReference type="InterPro" id="IPR000436">
    <property type="entry name" value="Sushi_SCR_CCP_dom"/>
</dbReference>
<evidence type="ECO:0000256" key="1">
    <source>
        <dbReference type="ARBA" id="ARBA00022659"/>
    </source>
</evidence>
<evidence type="ECO:0000256" key="3">
    <source>
        <dbReference type="ARBA" id="ARBA00023157"/>
    </source>
</evidence>
<evidence type="ECO:0000259" key="7">
    <source>
        <dbReference type="PROSITE" id="PS50948"/>
    </source>
</evidence>
<dbReference type="SMART" id="SM00473">
    <property type="entry name" value="PAN_AP"/>
    <property type="match status" value="15"/>
</dbReference>
<reference evidence="8" key="1">
    <citation type="submission" date="2023-08" db="EMBL/GenBank/DDBJ databases">
        <authorList>
            <person name="Alioto T."/>
            <person name="Alioto T."/>
            <person name="Gomez Garrido J."/>
        </authorList>
    </citation>
    <scope>NUCLEOTIDE SEQUENCE</scope>
</reference>
<dbReference type="Pfam" id="PF14295">
    <property type="entry name" value="PAN_4"/>
    <property type="match status" value="2"/>
</dbReference>
<evidence type="ECO:0000313" key="8">
    <source>
        <dbReference type="EMBL" id="CAI9728789.1"/>
    </source>
</evidence>
<dbReference type="InterPro" id="IPR003609">
    <property type="entry name" value="Pan_app"/>
</dbReference>
<feature type="domain" description="Apple" evidence="7">
    <location>
        <begin position="1832"/>
        <end position="1911"/>
    </location>
</feature>